<dbReference type="PANTHER" id="PTHR13789:SF318">
    <property type="entry name" value="GERANYLGERANYL DIPHOSPHATE REDUCTASE"/>
    <property type="match status" value="1"/>
</dbReference>
<evidence type="ECO:0000313" key="7">
    <source>
        <dbReference type="EMBL" id="SUU90652.1"/>
    </source>
</evidence>
<keyword evidence="4 7" id="KW-0560">Oxidoreductase</keyword>
<protein>
    <submittedName>
        <fullName evidence="7">3-hydroxybenzoate 6-hydroxylase 1</fullName>
        <ecNumber evidence="7">1.14.13.24</ecNumber>
    </submittedName>
</protein>
<dbReference type="AlphaFoldDB" id="A0A380WQN1"/>
<dbReference type="Pfam" id="PF01494">
    <property type="entry name" value="FAD_binding_3"/>
    <property type="match status" value="1"/>
</dbReference>
<accession>A0A380WQN1</accession>
<dbReference type="EC" id="1.14.13.24" evidence="7"/>
<evidence type="ECO:0000256" key="5">
    <source>
        <dbReference type="ARBA" id="ARBA00023033"/>
    </source>
</evidence>
<keyword evidence="5" id="KW-0503">Monooxygenase</keyword>
<dbReference type="EMBL" id="UFSM01000001">
    <property type="protein sequence ID" value="SUU90652.1"/>
    <property type="molecule type" value="Genomic_DNA"/>
</dbReference>
<reference evidence="7 8" key="1">
    <citation type="submission" date="2018-06" db="EMBL/GenBank/DDBJ databases">
        <authorList>
            <consortium name="Pathogen Informatics"/>
            <person name="Doyle S."/>
        </authorList>
    </citation>
    <scope>NUCLEOTIDE SEQUENCE [LARGE SCALE GENOMIC DNA]</scope>
    <source>
        <strain evidence="7 8">NCTC10684</strain>
    </source>
</reference>
<evidence type="ECO:0000259" key="6">
    <source>
        <dbReference type="Pfam" id="PF01494"/>
    </source>
</evidence>
<gene>
    <name evidence="7" type="primary">xlnD_3</name>
    <name evidence="7" type="ORF">NCTC10684_03910</name>
</gene>
<evidence type="ECO:0000256" key="1">
    <source>
        <dbReference type="ARBA" id="ARBA00001974"/>
    </source>
</evidence>
<dbReference type="SUPFAM" id="SSF51905">
    <property type="entry name" value="FAD/NAD(P)-binding domain"/>
    <property type="match status" value="1"/>
</dbReference>
<dbReference type="GO" id="GO:0018669">
    <property type="term" value="F:3-hydroxybenzoate 6-monooxygenase activity"/>
    <property type="evidence" value="ECO:0007669"/>
    <property type="project" value="UniProtKB-EC"/>
</dbReference>
<keyword evidence="3" id="KW-0274">FAD</keyword>
<dbReference type="OrthoDB" id="4230779at2"/>
<dbReference type="Gene3D" id="3.50.50.60">
    <property type="entry name" value="FAD/NAD(P)-binding domain"/>
    <property type="match status" value="1"/>
</dbReference>
<evidence type="ECO:0000256" key="2">
    <source>
        <dbReference type="ARBA" id="ARBA00022630"/>
    </source>
</evidence>
<name>A0A380WQN1_AMIAI</name>
<keyword evidence="2" id="KW-0285">Flavoprotein</keyword>
<evidence type="ECO:0000313" key="8">
    <source>
        <dbReference type="Proteomes" id="UP000254701"/>
    </source>
</evidence>
<dbReference type="InterPro" id="IPR036188">
    <property type="entry name" value="FAD/NAD-bd_sf"/>
</dbReference>
<dbReference type="PRINTS" id="PR00420">
    <property type="entry name" value="RNGMNOXGNASE"/>
</dbReference>
<organism evidence="7 8">
    <name type="scientific">Aminobacter aminovorans</name>
    <name type="common">Chelatobacter heintzii</name>
    <dbReference type="NCBI Taxonomy" id="83263"/>
    <lineage>
        <taxon>Bacteria</taxon>
        <taxon>Pseudomonadati</taxon>
        <taxon>Pseudomonadota</taxon>
        <taxon>Alphaproteobacteria</taxon>
        <taxon>Hyphomicrobiales</taxon>
        <taxon>Phyllobacteriaceae</taxon>
        <taxon>Aminobacter</taxon>
    </lineage>
</organism>
<dbReference type="InterPro" id="IPR050493">
    <property type="entry name" value="FAD-dep_Monooxygenase_BioMet"/>
</dbReference>
<comment type="cofactor">
    <cofactor evidence="1">
        <name>FAD</name>
        <dbReference type="ChEBI" id="CHEBI:57692"/>
    </cofactor>
</comment>
<dbReference type="InterPro" id="IPR002938">
    <property type="entry name" value="FAD-bd"/>
</dbReference>
<dbReference type="PANTHER" id="PTHR13789">
    <property type="entry name" value="MONOOXYGENASE"/>
    <property type="match status" value="1"/>
</dbReference>
<evidence type="ECO:0000256" key="4">
    <source>
        <dbReference type="ARBA" id="ARBA00023002"/>
    </source>
</evidence>
<dbReference type="GO" id="GO:0071949">
    <property type="term" value="F:FAD binding"/>
    <property type="evidence" value="ECO:0007669"/>
    <property type="project" value="InterPro"/>
</dbReference>
<dbReference type="Proteomes" id="UP000254701">
    <property type="component" value="Unassembled WGS sequence"/>
</dbReference>
<dbReference type="RefSeq" id="WP_115732614.1">
    <property type="nucleotide sequence ID" value="NZ_BAAAVY010000034.1"/>
</dbReference>
<feature type="domain" description="FAD-binding" evidence="6">
    <location>
        <begin position="5"/>
        <end position="360"/>
    </location>
</feature>
<dbReference type="SUPFAM" id="SSF54373">
    <property type="entry name" value="FAD-linked reductases, C-terminal domain"/>
    <property type="match status" value="1"/>
</dbReference>
<sequence>MQSRPVVIAGAGIAGLTAALAFARHGVRVRIRERSPVLEEVGAGLQISPNATRILDRLGVLDLVSAAAVRPEAVVLRDAATLVERARVPLGAAAERRWKAPYLVAHRADLQSALLARASQSPLIEIATGATVDTVEARADGLSVSVMQGGIVSHEQTGLFVAADGVWSDSRRLVGPHEKSRFSGELAWRTTIPVDSELGRQFAALTSLATVTTFLHPGFHLVAYPVRAGHAVNLVAFTPGTAIAEQWSGETDADALRRAMQGTSAALSRLVQEAGPWTVWPLHTVDPTRPWTSASGIVLIGDAAHAMTPFAAQGAAMAIEDACTLADAVVTASNMAASNMAAVLSQWEAARKIRVAKVARRGALNHFAWHASGPVALARNLFLRLKSPASLAADLDWLYGWTPPGWTPPEPPVGRL</sequence>
<proteinExistence type="predicted"/>
<evidence type="ECO:0000256" key="3">
    <source>
        <dbReference type="ARBA" id="ARBA00022827"/>
    </source>
</evidence>